<keyword evidence="1" id="KW-0812">Transmembrane</keyword>
<dbReference type="Gene3D" id="3.90.550.50">
    <property type="match status" value="1"/>
</dbReference>
<reference evidence="2" key="1">
    <citation type="submission" date="2022-03" db="EMBL/GenBank/DDBJ databases">
        <title>A functionally conserved STORR gene fusion in Papaver species that diverged 16.8 million years ago.</title>
        <authorList>
            <person name="Catania T."/>
        </authorList>
    </citation>
    <scope>NUCLEOTIDE SEQUENCE</scope>
    <source>
        <strain evidence="2">S-191538</strain>
    </source>
</reference>
<dbReference type="AlphaFoldDB" id="A0AA41VK50"/>
<keyword evidence="1" id="KW-0472">Membrane</keyword>
<dbReference type="EMBL" id="JAJJMA010237739">
    <property type="protein sequence ID" value="MCL7042649.1"/>
    <property type="molecule type" value="Genomic_DNA"/>
</dbReference>
<dbReference type="FunFam" id="3.90.550.50:FF:000006">
    <property type="entry name" value="Fringe-related protein-like"/>
    <property type="match status" value="1"/>
</dbReference>
<dbReference type="Proteomes" id="UP001177140">
    <property type="component" value="Unassembled WGS sequence"/>
</dbReference>
<feature type="transmembrane region" description="Helical" evidence="1">
    <location>
        <begin position="36"/>
        <end position="60"/>
    </location>
</feature>
<gene>
    <name evidence="2" type="ORF">MKW94_019060</name>
</gene>
<dbReference type="Pfam" id="PF04646">
    <property type="entry name" value="DUF604"/>
    <property type="match status" value="1"/>
</dbReference>
<protein>
    <submittedName>
        <fullName evidence="2">Uncharacterized protein</fullName>
    </submittedName>
</protein>
<dbReference type="InterPro" id="IPR006740">
    <property type="entry name" value="DUF604"/>
</dbReference>
<name>A0AA41VK50_PAPNU</name>
<evidence type="ECO:0000313" key="2">
    <source>
        <dbReference type="EMBL" id="MCL7042649.1"/>
    </source>
</evidence>
<proteinExistence type="predicted"/>
<organism evidence="2 3">
    <name type="scientific">Papaver nudicaule</name>
    <name type="common">Iceland poppy</name>
    <dbReference type="NCBI Taxonomy" id="74823"/>
    <lineage>
        <taxon>Eukaryota</taxon>
        <taxon>Viridiplantae</taxon>
        <taxon>Streptophyta</taxon>
        <taxon>Embryophyta</taxon>
        <taxon>Tracheophyta</taxon>
        <taxon>Spermatophyta</taxon>
        <taxon>Magnoliopsida</taxon>
        <taxon>Ranunculales</taxon>
        <taxon>Papaveraceae</taxon>
        <taxon>Papaveroideae</taxon>
        <taxon>Papaver</taxon>
    </lineage>
</organism>
<evidence type="ECO:0000256" key="1">
    <source>
        <dbReference type="SAM" id="Phobius"/>
    </source>
</evidence>
<keyword evidence="1" id="KW-1133">Transmembrane helix</keyword>
<keyword evidence="3" id="KW-1185">Reference proteome</keyword>
<accession>A0AA41VK50</accession>
<comment type="caution">
    <text evidence="2">The sequence shown here is derived from an EMBL/GenBank/DDBJ whole genome shotgun (WGS) entry which is preliminary data.</text>
</comment>
<sequence>MSHITISGGEKHQSHYFETSSTSYWNKLIKFPNPEFFMKLTLFVFLATSFVFLFSLSGWIRDPLLFISTLNTLTTTKCPEIIAKTKIVENAEYKTNISHLVFGIGGSANTWGTRKHYAELWWKPNVTRGYVWLDEKPNGTWPENSIPYQVSENVTKIFKRGSMPANRIARIVLENYRLGLENVRWFVMGDDDTVFFTENLVAVLSKYDHKQMYYIGGISESVEQDLTHSYTMGYGGAGFAISYPLVEQLVKVLDGCIDRYSFLWGSDERVGGCLNEIGIPLTKELGFHQVDIHGDPYGLLAAHPVAPLVSLHHLDYLKPIFPTSTNQIDSLKMLVSAYKMDTARTLQQSFYHDWQRDWTVSVSWGYTVQIYPRFVLDSLLRTPFQTFQTWGSWKDEPFTFNTRQMSPDPCEQPLIYFLDDASNGNGVGGENETVTSYKRFVAEPWNECNEDHFRSALALHTINITASKMDLDMLSKAPQRQCCEITTPFTGAEDNIIQIRIKSCSYEEGFSLPRGG</sequence>
<evidence type="ECO:0000313" key="3">
    <source>
        <dbReference type="Proteomes" id="UP001177140"/>
    </source>
</evidence>
<dbReference type="PANTHER" id="PTHR10811">
    <property type="entry name" value="FRINGE-RELATED"/>
    <property type="match status" value="1"/>
</dbReference>